<dbReference type="AlphaFoldDB" id="M3VF28"/>
<dbReference type="eggNOG" id="COG1132">
    <property type="taxonomic scope" value="Bacteria"/>
</dbReference>
<dbReference type="GO" id="GO:0005886">
    <property type="term" value="C:plasma membrane"/>
    <property type="evidence" value="ECO:0007669"/>
    <property type="project" value="UniProtKB-SubCell"/>
</dbReference>
<dbReference type="CDD" id="cd07346">
    <property type="entry name" value="ABC_6TM_exporters"/>
    <property type="match status" value="1"/>
</dbReference>
<evidence type="ECO:0000256" key="2">
    <source>
        <dbReference type="ARBA" id="ARBA00022692"/>
    </source>
</evidence>
<feature type="transmembrane region" description="Helical" evidence="8">
    <location>
        <begin position="127"/>
        <end position="149"/>
    </location>
</feature>
<dbReference type="Proteomes" id="UP000035009">
    <property type="component" value="Unassembled WGS sequence"/>
</dbReference>
<evidence type="ECO:0000259" key="9">
    <source>
        <dbReference type="PROSITE" id="PS50893"/>
    </source>
</evidence>
<dbReference type="GO" id="GO:0016887">
    <property type="term" value="F:ATP hydrolysis activity"/>
    <property type="evidence" value="ECO:0007669"/>
    <property type="project" value="InterPro"/>
</dbReference>
<dbReference type="InterPro" id="IPR003439">
    <property type="entry name" value="ABC_transporter-like_ATP-bd"/>
</dbReference>
<keyword evidence="2 8" id="KW-0812">Transmembrane</keyword>
<keyword evidence="6 8" id="KW-0472">Membrane</keyword>
<dbReference type="STRING" id="410332.SAMN04488550_1769"/>
<keyword evidence="5 8" id="KW-1133">Transmembrane helix</keyword>
<dbReference type="InterPro" id="IPR003593">
    <property type="entry name" value="AAA+_ATPase"/>
</dbReference>
<dbReference type="EMBL" id="BAOP01000012">
    <property type="protein sequence ID" value="GAC79739.1"/>
    <property type="molecule type" value="Genomic_DNA"/>
</dbReference>
<dbReference type="InterPro" id="IPR039421">
    <property type="entry name" value="Type_1_exporter"/>
</dbReference>
<feature type="compositionally biased region" description="Basic and acidic residues" evidence="7">
    <location>
        <begin position="627"/>
        <end position="638"/>
    </location>
</feature>
<evidence type="ECO:0000256" key="1">
    <source>
        <dbReference type="ARBA" id="ARBA00004651"/>
    </source>
</evidence>
<organism evidence="11 12">
    <name type="scientific">Gordonia malaquae NBRC 108250</name>
    <dbReference type="NCBI Taxonomy" id="1223542"/>
    <lineage>
        <taxon>Bacteria</taxon>
        <taxon>Bacillati</taxon>
        <taxon>Actinomycetota</taxon>
        <taxon>Actinomycetes</taxon>
        <taxon>Mycobacteriales</taxon>
        <taxon>Gordoniaceae</taxon>
        <taxon>Gordonia</taxon>
    </lineage>
</organism>
<keyword evidence="4 11" id="KW-0067">ATP-binding</keyword>
<feature type="domain" description="ABC transmembrane type-1" evidence="10">
    <location>
        <begin position="24"/>
        <end position="299"/>
    </location>
</feature>
<name>M3VF28_GORML</name>
<proteinExistence type="predicted"/>
<dbReference type="Gene3D" id="1.20.1560.10">
    <property type="entry name" value="ABC transporter type 1, transmembrane domain"/>
    <property type="match status" value="1"/>
</dbReference>
<dbReference type="InterPro" id="IPR036640">
    <property type="entry name" value="ABC1_TM_sf"/>
</dbReference>
<evidence type="ECO:0000256" key="8">
    <source>
        <dbReference type="SAM" id="Phobius"/>
    </source>
</evidence>
<comment type="caution">
    <text evidence="11">The sequence shown here is derived from an EMBL/GenBank/DDBJ whole genome shotgun (WGS) entry which is preliminary data.</text>
</comment>
<protein>
    <submittedName>
        <fullName evidence="11">Putative ABC transporter permease/ATP-binding protein</fullName>
    </submittedName>
</protein>
<keyword evidence="12" id="KW-1185">Reference proteome</keyword>
<evidence type="ECO:0000256" key="4">
    <source>
        <dbReference type="ARBA" id="ARBA00022840"/>
    </source>
</evidence>
<dbReference type="GO" id="GO:0015421">
    <property type="term" value="F:ABC-type oligopeptide transporter activity"/>
    <property type="evidence" value="ECO:0007669"/>
    <property type="project" value="TreeGrafter"/>
</dbReference>
<dbReference type="SMART" id="SM00382">
    <property type="entry name" value="AAA"/>
    <property type="match status" value="1"/>
</dbReference>
<dbReference type="InterPro" id="IPR011527">
    <property type="entry name" value="ABC1_TM_dom"/>
</dbReference>
<feature type="region of interest" description="Disordered" evidence="7">
    <location>
        <begin position="618"/>
        <end position="638"/>
    </location>
</feature>
<dbReference type="Pfam" id="PF00664">
    <property type="entry name" value="ABC_membrane"/>
    <property type="match status" value="1"/>
</dbReference>
<dbReference type="PANTHER" id="PTHR43394">
    <property type="entry name" value="ATP-DEPENDENT PERMEASE MDL1, MITOCHONDRIAL"/>
    <property type="match status" value="1"/>
</dbReference>
<dbReference type="Pfam" id="PF00005">
    <property type="entry name" value="ABC_tran"/>
    <property type="match status" value="1"/>
</dbReference>
<evidence type="ECO:0000313" key="12">
    <source>
        <dbReference type="Proteomes" id="UP000035009"/>
    </source>
</evidence>
<dbReference type="Gene3D" id="3.40.50.300">
    <property type="entry name" value="P-loop containing nucleotide triphosphate hydrolases"/>
    <property type="match status" value="1"/>
</dbReference>
<dbReference type="PROSITE" id="PS50893">
    <property type="entry name" value="ABC_TRANSPORTER_2"/>
    <property type="match status" value="1"/>
</dbReference>
<feature type="domain" description="ABC transporter" evidence="9">
    <location>
        <begin position="333"/>
        <end position="566"/>
    </location>
</feature>
<evidence type="ECO:0000313" key="11">
    <source>
        <dbReference type="EMBL" id="GAC79739.1"/>
    </source>
</evidence>
<dbReference type="RefSeq" id="WP_008378314.1">
    <property type="nucleotide sequence ID" value="NZ_BAOP01000012.1"/>
</dbReference>
<dbReference type="PROSITE" id="PS51257">
    <property type="entry name" value="PROKAR_LIPOPROTEIN"/>
    <property type="match status" value="1"/>
</dbReference>
<evidence type="ECO:0000256" key="3">
    <source>
        <dbReference type="ARBA" id="ARBA00022741"/>
    </source>
</evidence>
<dbReference type="PROSITE" id="PS00211">
    <property type="entry name" value="ABC_TRANSPORTER_1"/>
    <property type="match status" value="1"/>
</dbReference>
<evidence type="ECO:0000256" key="7">
    <source>
        <dbReference type="SAM" id="MobiDB-lite"/>
    </source>
</evidence>
<sequence>MTARRALARFVPLLRGHRRLLTTAALLFIIAASCDAVGVFVLSDVVDSALDSDTTAALIPLACMWIASLGDYLGQVIAAKESEKIVLTLRDTVFAHVQRLSPAAHRRRGIGDLVVRHSSDLEAVEHLIASGLLTGVIAVVNMVALLVAAFWMNTVVTVVAVCAVPPIALLSAWYGRRQTTETWRERDADSALTDTLHSALTGHEVTVAYNQEGTEQTALHRRGRDWMTARVALTRVEAGFGAMLGFAQVLVSLSVAITGVWQVRQGSMSVGQLMALTGYVAMLYPKFQELAEVRLSLASTGVSAARIAELLDEEPHAPDRPEARPLAIHAGHVHFRQVTMQRGDRTVLRHADLTLPAGRVTALVGPSGAGKSTMAGILGRLETPSRGSVHIDGVDIASTTAASVRDHVTVLPQVPLIKPGTVADNIAYGRPGAARNDVIDAAVAVGADDFIRSLPGGYDAVLSDGGLDLSGGQRQRLCIARALLRDTRILVLDEPTSALDDEAVAGLMGALTTLIEGRTTLLITHDPRILRLADRVATLRDGNVLEPETCWSVERDNGERVVGDGPEEQDTVPLDDTRCEREVDVVEPDLARHRAVEGDSEGPQGLLRRRSHAFRGTCEDLAGPQRQFEERFEDAVAG</sequence>
<evidence type="ECO:0000256" key="5">
    <source>
        <dbReference type="ARBA" id="ARBA00022989"/>
    </source>
</evidence>
<evidence type="ECO:0000259" key="10">
    <source>
        <dbReference type="PROSITE" id="PS50929"/>
    </source>
</evidence>
<dbReference type="InterPro" id="IPR017871">
    <property type="entry name" value="ABC_transporter-like_CS"/>
</dbReference>
<dbReference type="SUPFAM" id="SSF52540">
    <property type="entry name" value="P-loop containing nucleoside triphosphate hydrolases"/>
    <property type="match status" value="1"/>
</dbReference>
<dbReference type="PANTHER" id="PTHR43394:SF1">
    <property type="entry name" value="ATP-BINDING CASSETTE SUB-FAMILY B MEMBER 10, MITOCHONDRIAL"/>
    <property type="match status" value="1"/>
</dbReference>
<dbReference type="PROSITE" id="PS50929">
    <property type="entry name" value="ABC_TM1F"/>
    <property type="match status" value="1"/>
</dbReference>
<accession>M3VF28</accession>
<evidence type="ECO:0000256" key="6">
    <source>
        <dbReference type="ARBA" id="ARBA00023136"/>
    </source>
</evidence>
<dbReference type="SUPFAM" id="SSF90123">
    <property type="entry name" value="ABC transporter transmembrane region"/>
    <property type="match status" value="1"/>
</dbReference>
<feature type="transmembrane region" description="Helical" evidence="8">
    <location>
        <begin position="155"/>
        <end position="174"/>
    </location>
</feature>
<feature type="transmembrane region" description="Helical" evidence="8">
    <location>
        <begin position="55"/>
        <end position="74"/>
    </location>
</feature>
<keyword evidence="3" id="KW-0547">Nucleotide-binding</keyword>
<dbReference type="InterPro" id="IPR027417">
    <property type="entry name" value="P-loop_NTPase"/>
</dbReference>
<gene>
    <name evidence="11" type="ORF">GM1_012_00120</name>
</gene>
<dbReference type="GO" id="GO:0005524">
    <property type="term" value="F:ATP binding"/>
    <property type="evidence" value="ECO:0007669"/>
    <property type="project" value="UniProtKB-KW"/>
</dbReference>
<comment type="subcellular location">
    <subcellularLocation>
        <location evidence="1">Cell membrane</location>
        <topology evidence="1">Multi-pass membrane protein</topology>
    </subcellularLocation>
</comment>
<feature type="transmembrane region" description="Helical" evidence="8">
    <location>
        <begin position="240"/>
        <end position="261"/>
    </location>
</feature>
<reference evidence="11 12" key="1">
    <citation type="submission" date="2013-02" db="EMBL/GenBank/DDBJ databases">
        <title>Whole genome shotgun sequence of Gordonia malaquae NBRC 108250.</title>
        <authorList>
            <person name="Yoshida I."/>
            <person name="Hosoyama A."/>
            <person name="Tsuchikane K."/>
            <person name="Ando Y."/>
            <person name="Baba S."/>
            <person name="Ohji S."/>
            <person name="Hamada M."/>
            <person name="Tamura T."/>
            <person name="Yamazoe A."/>
            <person name="Yamazaki S."/>
            <person name="Fujita N."/>
        </authorList>
    </citation>
    <scope>NUCLEOTIDE SEQUENCE [LARGE SCALE GENOMIC DNA]</scope>
    <source>
        <strain evidence="11 12">NBRC 108250</strain>
    </source>
</reference>